<dbReference type="RefSeq" id="XP_037149973.1">
    <property type="nucleotide sequence ID" value="XM_037293895.1"/>
</dbReference>
<organism evidence="3 4">
    <name type="scientific">Letharia lupina</name>
    <dbReference type="NCBI Taxonomy" id="560253"/>
    <lineage>
        <taxon>Eukaryota</taxon>
        <taxon>Fungi</taxon>
        <taxon>Dikarya</taxon>
        <taxon>Ascomycota</taxon>
        <taxon>Pezizomycotina</taxon>
        <taxon>Lecanoromycetes</taxon>
        <taxon>OSLEUM clade</taxon>
        <taxon>Lecanoromycetidae</taxon>
        <taxon>Lecanorales</taxon>
        <taxon>Lecanorineae</taxon>
        <taxon>Parmeliaceae</taxon>
        <taxon>Letharia</taxon>
    </lineage>
</organism>
<evidence type="ECO:0000256" key="2">
    <source>
        <dbReference type="SAM" id="Phobius"/>
    </source>
</evidence>
<evidence type="ECO:0000313" key="3">
    <source>
        <dbReference type="EMBL" id="KAF6220538.1"/>
    </source>
</evidence>
<keyword evidence="2" id="KW-0472">Membrane</keyword>
<feature type="transmembrane region" description="Helical" evidence="2">
    <location>
        <begin position="376"/>
        <end position="396"/>
    </location>
</feature>
<comment type="caution">
    <text evidence="3">The sequence shown here is derived from an EMBL/GenBank/DDBJ whole genome shotgun (WGS) entry which is preliminary data.</text>
</comment>
<dbReference type="AlphaFoldDB" id="A0A8H6CC07"/>
<gene>
    <name evidence="3" type="ORF">HO133_002971</name>
</gene>
<reference evidence="3 4" key="1">
    <citation type="journal article" date="2020" name="Genomics">
        <title>Complete, high-quality genomes from long-read metagenomic sequencing of two wolf lichen thalli reveals enigmatic genome architecture.</title>
        <authorList>
            <person name="McKenzie S.K."/>
            <person name="Walston R.F."/>
            <person name="Allen J.L."/>
        </authorList>
    </citation>
    <scope>NUCLEOTIDE SEQUENCE [LARGE SCALE GENOMIC DNA]</scope>
    <source>
        <strain evidence="3">WasteWater1</strain>
    </source>
</reference>
<dbReference type="PANTHER" id="PTHR35043">
    <property type="entry name" value="TRANSCRIPTION FACTOR DOMAIN-CONTAINING PROTEIN"/>
    <property type="match status" value="1"/>
</dbReference>
<feature type="region of interest" description="Disordered" evidence="1">
    <location>
        <begin position="36"/>
        <end position="58"/>
    </location>
</feature>
<keyword evidence="4" id="KW-1185">Reference proteome</keyword>
<dbReference type="PANTHER" id="PTHR35043:SF9">
    <property type="match status" value="1"/>
</dbReference>
<dbReference type="GeneID" id="59331383"/>
<dbReference type="EMBL" id="JACCJB010000016">
    <property type="protein sequence ID" value="KAF6220538.1"/>
    <property type="molecule type" value="Genomic_DNA"/>
</dbReference>
<dbReference type="Proteomes" id="UP000593566">
    <property type="component" value="Unassembled WGS sequence"/>
</dbReference>
<feature type="transmembrane region" description="Helical" evidence="2">
    <location>
        <begin position="448"/>
        <end position="471"/>
    </location>
</feature>
<accession>A0A8H6CC07</accession>
<feature type="transmembrane region" description="Helical" evidence="2">
    <location>
        <begin position="408"/>
        <end position="428"/>
    </location>
</feature>
<keyword evidence="2" id="KW-0812">Transmembrane</keyword>
<evidence type="ECO:0000256" key="1">
    <source>
        <dbReference type="SAM" id="MobiDB-lite"/>
    </source>
</evidence>
<proteinExistence type="predicted"/>
<keyword evidence="2" id="KW-1133">Transmembrane helix</keyword>
<evidence type="ECO:0000313" key="4">
    <source>
        <dbReference type="Proteomes" id="UP000593566"/>
    </source>
</evidence>
<name>A0A8H6CC07_9LECA</name>
<sequence>MREVNKAFALPDPPSWHESIAKGAKKAVTGFKGVFMPHDQEPVRQPTLEAQRPSSSEDRHPWTMVHGFYALMGGIAFEIPGNLPESQRFLPSQNSETWFVGYYGICRLPERETGRDVIPNLSKEEIESKSKANGLAKALVCIQASWFIAQCVTRLVQRIPISLLELNTFGHAICALLIYFLWWEKPFEVDYPTMTQGQILWDIRSLIWMESNRSSAAESFRRDLRDYLKSDQWFQTLSEEDKRLLLPYEETDASLVDSSQDIRNNETRLEQETGHEGDNETGLTILKPGQTLQGTGFKAPNLESIVDRIDKTSTRNFTESFSNHTGSHLPLPNIRLTTQDVNRWKMAWRAYQTEFYSSLTVRRCKNWPDTDRLAEIPIALGFSAAALIYGGLHALAWFAHFDSSTEQLLWRISACIVMGGTPVLFVVYTSSVLLNEFALRSISELPEYMESVIFFSLFVLLILILVAYTLARAYLVVECFINLSHLSAGVYDVPNWSTYFPHIS</sequence>
<protein>
    <submittedName>
        <fullName evidence="3">Uncharacterized protein</fullName>
    </submittedName>
</protein>